<proteinExistence type="inferred from homology"/>
<keyword evidence="4" id="KW-1185">Reference proteome</keyword>
<name>A0A7D9DSK1_PARCT</name>
<dbReference type="SUPFAM" id="SSF54001">
    <property type="entry name" value="Cysteine proteinases"/>
    <property type="match status" value="2"/>
</dbReference>
<dbReference type="Gene3D" id="3.40.50.410">
    <property type="entry name" value="von Willebrand factor, type A domain"/>
    <property type="match status" value="1"/>
</dbReference>
<organism evidence="3 4">
    <name type="scientific">Paramuricea clavata</name>
    <name type="common">Red gorgonian</name>
    <name type="synonym">Violescent sea-whip</name>
    <dbReference type="NCBI Taxonomy" id="317549"/>
    <lineage>
        <taxon>Eukaryota</taxon>
        <taxon>Metazoa</taxon>
        <taxon>Cnidaria</taxon>
        <taxon>Anthozoa</taxon>
        <taxon>Octocorallia</taxon>
        <taxon>Malacalcyonacea</taxon>
        <taxon>Plexauridae</taxon>
        <taxon>Paramuricea</taxon>
    </lineage>
</organism>
<reference evidence="3" key="1">
    <citation type="submission" date="2020-04" db="EMBL/GenBank/DDBJ databases">
        <authorList>
            <person name="Alioto T."/>
            <person name="Alioto T."/>
            <person name="Gomez Garrido J."/>
        </authorList>
    </citation>
    <scope>NUCLEOTIDE SEQUENCE</scope>
    <source>
        <strain evidence="3">A484AB</strain>
    </source>
</reference>
<dbReference type="InterPro" id="IPR013128">
    <property type="entry name" value="Peptidase_C1A"/>
</dbReference>
<dbReference type="Gene3D" id="3.90.70.10">
    <property type="entry name" value="Cysteine proteinases"/>
    <property type="match status" value="2"/>
</dbReference>
<dbReference type="AlphaFoldDB" id="A0A7D9DSK1"/>
<evidence type="ECO:0000259" key="2">
    <source>
        <dbReference type="Pfam" id="PF00112"/>
    </source>
</evidence>
<dbReference type="Proteomes" id="UP001152795">
    <property type="component" value="Unassembled WGS sequence"/>
</dbReference>
<dbReference type="InterPro" id="IPR000668">
    <property type="entry name" value="Peptidase_C1A_C"/>
</dbReference>
<dbReference type="SUPFAM" id="SSF53300">
    <property type="entry name" value="vWA-like"/>
    <property type="match status" value="1"/>
</dbReference>
<comment type="caution">
    <text evidence="3">The sequence shown here is derived from an EMBL/GenBank/DDBJ whole genome shotgun (WGS) entry which is preliminary data.</text>
</comment>
<sequence>MSLTGIVLDVSGSMKDNIKGGTDEPGGPWAQSIFKVIDDLIEHDVLSENGVFAIGAGSNCGGKEVFDVIATLQKVQNISYLKKTPATEDNINMIFDILEKNGARNIRKWAKNISLIRDIVPDHMAVLILGKLESDEQFLTKFVCEFLPSRCRDRIPTPGLINFVERKVANVVENCSVWAASIFRPSRREEILEVLKKSNCYISLQDARTDSVFSVEETSRVIRGLSEKELRTERKQELLEKVEPFIYGRSTPLYESLEKAIEIFESDTLRVNKLLFVLSDGLPTDGSNKDIARINQITSKLREAGVVTVSCFITRSTDIHPKRLYNEMSPLWERGAKFLFRLSSEVPTQLLPRAILVKRGWIIDVANNEMKLFMQVNHPEDLREACEMAHDIVYSSDTLSDLVVTVDLDIYINQNADFGVLKDEMIKAYGDDSADDIRQVLQEICPKYRLHCRKVFAKGATEAVIEKRPVVAIFFLTDDEWMAFSNFYEDYPMGILTQNELDVRRRRKSSPTSGHAVVLTSYNSKCLTFMNSWGQKWGDNGFFRIQNAVVLQLEFFDVYWTLSDLTEGEKEYYRQHGSEVAAKLVNSMKGLQKAEYICPECKQTSLVTEFTGTLSKVQCPKCIVRFKRHGEPTDGCIDDVAKINKITSKLREAGVNIVSCFITRSPHIQPKRLYDEMQLSWEPGAKFLFSLSSEVPTQLLPRAMLVKRGWTIDIANNKTKLFMQVNHPDNLREACEMARDVACCPDALSELLVSVDLDIYINQSMGGFKAKEQQGGTCYANASAAVLHLVMRRILGREGGYPDFHKLRDEIIKAYGIHGANISKVLQEICPNYRLHSQKVCIKGAMEAVVKKRPVVATFHLTGEEWKDFSNFYKTNPTGMLTQNELDVRKRPTSPPPRTSGHAVVLTSYNSKCLTFMNSWGQKWGDNGFFRVQNAEVLQLEFFDVYWTLSDLTEGEKEYYHQHGSEVAAKLVNSLKGLQKAEYICPECEQPSLVTEFAGTLSKVRCPKCSREFSTKDNAGNILALNMYLTSLSK</sequence>
<evidence type="ECO:0000256" key="1">
    <source>
        <dbReference type="ARBA" id="ARBA00008455"/>
    </source>
</evidence>
<dbReference type="GO" id="GO:0008234">
    <property type="term" value="F:cysteine-type peptidase activity"/>
    <property type="evidence" value="ECO:0007669"/>
    <property type="project" value="InterPro"/>
</dbReference>
<dbReference type="InterPro" id="IPR038765">
    <property type="entry name" value="Papain-like_cys_pep_sf"/>
</dbReference>
<comment type="similarity">
    <text evidence="1">Belongs to the peptidase C1 family.</text>
</comment>
<dbReference type="InterPro" id="IPR036465">
    <property type="entry name" value="vWFA_dom_sf"/>
</dbReference>
<dbReference type="EMBL" id="CACRXK020002166">
    <property type="protein sequence ID" value="CAB3993005.1"/>
    <property type="molecule type" value="Genomic_DNA"/>
</dbReference>
<evidence type="ECO:0000313" key="4">
    <source>
        <dbReference type="Proteomes" id="UP001152795"/>
    </source>
</evidence>
<feature type="domain" description="Peptidase C1A papain C-terminal" evidence="2">
    <location>
        <begin position="488"/>
        <end position="548"/>
    </location>
</feature>
<gene>
    <name evidence="3" type="ORF">PACLA_8A044206</name>
</gene>
<accession>A0A7D9DSK1</accession>
<dbReference type="CDD" id="cd02619">
    <property type="entry name" value="Peptidase_C1"/>
    <property type="match status" value="1"/>
</dbReference>
<evidence type="ECO:0000313" key="3">
    <source>
        <dbReference type="EMBL" id="CAB3993005.1"/>
    </source>
</evidence>
<protein>
    <submittedName>
        <fullName evidence="3">Uncharacterized protein LOC113681283</fullName>
    </submittedName>
</protein>
<dbReference type="OrthoDB" id="10051861at2759"/>
<dbReference type="PANTHER" id="PTHR12411">
    <property type="entry name" value="CYSTEINE PROTEASE FAMILY C1-RELATED"/>
    <property type="match status" value="1"/>
</dbReference>
<dbReference type="Pfam" id="PF00112">
    <property type="entry name" value="Peptidase_C1"/>
    <property type="match status" value="2"/>
</dbReference>
<dbReference type="GO" id="GO:0006508">
    <property type="term" value="P:proteolysis"/>
    <property type="evidence" value="ECO:0007669"/>
    <property type="project" value="InterPro"/>
</dbReference>
<feature type="domain" description="Peptidase C1A papain C-terminal" evidence="2">
    <location>
        <begin position="845"/>
        <end position="935"/>
    </location>
</feature>